<evidence type="ECO:0000256" key="1">
    <source>
        <dbReference type="SAM" id="MobiDB-lite"/>
    </source>
</evidence>
<organism evidence="2 3">
    <name type="scientific">Streptomyces plumbiresistens</name>
    <dbReference type="NCBI Taxonomy" id="511811"/>
    <lineage>
        <taxon>Bacteria</taxon>
        <taxon>Bacillati</taxon>
        <taxon>Actinomycetota</taxon>
        <taxon>Actinomycetes</taxon>
        <taxon>Kitasatosporales</taxon>
        <taxon>Streptomycetaceae</taxon>
        <taxon>Streptomyces</taxon>
    </lineage>
</organism>
<evidence type="ECO:0000313" key="3">
    <source>
        <dbReference type="Proteomes" id="UP001500456"/>
    </source>
</evidence>
<feature type="compositionally biased region" description="Basic and acidic residues" evidence="1">
    <location>
        <begin position="9"/>
        <end position="34"/>
    </location>
</feature>
<keyword evidence="3" id="KW-1185">Reference proteome</keyword>
<feature type="region of interest" description="Disordered" evidence="1">
    <location>
        <begin position="1"/>
        <end position="69"/>
    </location>
</feature>
<dbReference type="Proteomes" id="UP001500456">
    <property type="component" value="Unassembled WGS sequence"/>
</dbReference>
<sequence>MGVAGHGVIHRDAGEQRAERFEAGAQHRAEDEGGQKAGVLTAGSGEPSHSTRLWGRSGGHAVSSGYPNH</sequence>
<accession>A0ABP7SWF2</accession>
<gene>
    <name evidence="2" type="ORF">GCM10022232_71000</name>
</gene>
<reference evidence="3" key="1">
    <citation type="journal article" date="2019" name="Int. J. Syst. Evol. Microbiol.">
        <title>The Global Catalogue of Microorganisms (GCM) 10K type strain sequencing project: providing services to taxonomists for standard genome sequencing and annotation.</title>
        <authorList>
            <consortium name="The Broad Institute Genomics Platform"/>
            <consortium name="The Broad Institute Genome Sequencing Center for Infectious Disease"/>
            <person name="Wu L."/>
            <person name="Ma J."/>
        </authorList>
    </citation>
    <scope>NUCLEOTIDE SEQUENCE [LARGE SCALE GENOMIC DNA]</scope>
    <source>
        <strain evidence="3">JCM 16924</strain>
    </source>
</reference>
<protein>
    <submittedName>
        <fullName evidence="2">Uncharacterized protein</fullName>
    </submittedName>
</protein>
<comment type="caution">
    <text evidence="2">The sequence shown here is derived from an EMBL/GenBank/DDBJ whole genome shotgun (WGS) entry which is preliminary data.</text>
</comment>
<proteinExistence type="predicted"/>
<evidence type="ECO:0000313" key="2">
    <source>
        <dbReference type="EMBL" id="GAA4017311.1"/>
    </source>
</evidence>
<name>A0ABP7SWF2_9ACTN</name>
<dbReference type="EMBL" id="BAAAZX010000025">
    <property type="protein sequence ID" value="GAA4017311.1"/>
    <property type="molecule type" value="Genomic_DNA"/>
</dbReference>